<name>A0ABP4NGE9_9ACTN</name>
<dbReference type="Gene3D" id="2.60.120.430">
    <property type="entry name" value="Galactose-binding lectin"/>
    <property type="match status" value="1"/>
</dbReference>
<dbReference type="PANTHER" id="PTHR13460:SF0">
    <property type="entry name" value="MALECTIN"/>
    <property type="match status" value="1"/>
</dbReference>
<evidence type="ECO:0000259" key="10">
    <source>
        <dbReference type="Pfam" id="PF11721"/>
    </source>
</evidence>
<dbReference type="InterPro" id="IPR039155">
    <property type="entry name" value="MLEC"/>
</dbReference>
<sequence>MVTSAGFAWSADQAKRSRGSWGYVGGTSKVTNAHIAGPRDDELFRTQRTGKKFSYVFEDAPAGTYIIRLTFAEIDHAKAGKRQFDVLLDGAPVLYDHDVQAEVGGQCGWRGAPKWRRRTSMSTQPSLPGSVRRPARRLWATVSLLLPIPIWRSIA</sequence>
<keyword evidence="7" id="KW-0472">Membrane</keyword>
<accession>A0ABP4NGE9</accession>
<comment type="subcellular location">
    <subcellularLocation>
        <location evidence="1">Endoplasmic reticulum membrane</location>
        <topology evidence="1">Single-pass type I membrane protein</topology>
    </subcellularLocation>
</comment>
<evidence type="ECO:0000256" key="7">
    <source>
        <dbReference type="ARBA" id="ARBA00023136"/>
    </source>
</evidence>
<dbReference type="InterPro" id="IPR021720">
    <property type="entry name" value="Malectin_dom"/>
</dbReference>
<reference evidence="12" key="1">
    <citation type="journal article" date="2019" name="Int. J. Syst. Evol. Microbiol.">
        <title>The Global Catalogue of Microorganisms (GCM) 10K type strain sequencing project: providing services to taxonomists for standard genome sequencing and annotation.</title>
        <authorList>
            <consortium name="The Broad Institute Genomics Platform"/>
            <consortium name="The Broad Institute Genome Sequencing Center for Infectious Disease"/>
            <person name="Wu L."/>
            <person name="Ma J."/>
        </authorList>
    </citation>
    <scope>NUCLEOTIDE SEQUENCE [LARGE SCALE GENOMIC DNA]</scope>
    <source>
        <strain evidence="12">JCM 14969</strain>
    </source>
</reference>
<keyword evidence="6" id="KW-1133">Transmembrane helix</keyword>
<evidence type="ECO:0000256" key="8">
    <source>
        <dbReference type="ARBA" id="ARBA00023180"/>
    </source>
</evidence>
<evidence type="ECO:0000313" key="12">
    <source>
        <dbReference type="Proteomes" id="UP001500393"/>
    </source>
</evidence>
<keyword evidence="12" id="KW-1185">Reference proteome</keyword>
<keyword evidence="8" id="KW-0325">Glycoprotein</keyword>
<dbReference type="Proteomes" id="UP001500393">
    <property type="component" value="Unassembled WGS sequence"/>
</dbReference>
<keyword evidence="9" id="KW-0119">Carbohydrate metabolism</keyword>
<gene>
    <name evidence="11" type="ORF">GCM10009789_11640</name>
</gene>
<evidence type="ECO:0000256" key="4">
    <source>
        <dbReference type="ARBA" id="ARBA00022729"/>
    </source>
</evidence>
<comment type="caution">
    <text evidence="11">The sequence shown here is derived from an EMBL/GenBank/DDBJ whole genome shotgun (WGS) entry which is preliminary data.</text>
</comment>
<keyword evidence="4" id="KW-0732">Signal</keyword>
<evidence type="ECO:0000256" key="2">
    <source>
        <dbReference type="ARBA" id="ARBA00009141"/>
    </source>
</evidence>
<evidence type="ECO:0000256" key="6">
    <source>
        <dbReference type="ARBA" id="ARBA00022989"/>
    </source>
</evidence>
<evidence type="ECO:0000256" key="1">
    <source>
        <dbReference type="ARBA" id="ARBA00004115"/>
    </source>
</evidence>
<evidence type="ECO:0000256" key="9">
    <source>
        <dbReference type="ARBA" id="ARBA00023277"/>
    </source>
</evidence>
<evidence type="ECO:0000256" key="5">
    <source>
        <dbReference type="ARBA" id="ARBA00022824"/>
    </source>
</evidence>
<keyword evidence="5" id="KW-0256">Endoplasmic reticulum</keyword>
<dbReference type="Pfam" id="PF11721">
    <property type="entry name" value="Malectin"/>
    <property type="match status" value="1"/>
</dbReference>
<evidence type="ECO:0000313" key="11">
    <source>
        <dbReference type="EMBL" id="GAA1560013.1"/>
    </source>
</evidence>
<proteinExistence type="inferred from homology"/>
<evidence type="ECO:0000256" key="3">
    <source>
        <dbReference type="ARBA" id="ARBA00022692"/>
    </source>
</evidence>
<dbReference type="EMBL" id="BAAAOS010000008">
    <property type="protein sequence ID" value="GAA1560013.1"/>
    <property type="molecule type" value="Genomic_DNA"/>
</dbReference>
<dbReference type="PANTHER" id="PTHR13460">
    <property type="match status" value="1"/>
</dbReference>
<comment type="similarity">
    <text evidence="2">Belongs to the malectin family.</text>
</comment>
<keyword evidence="3" id="KW-0812">Transmembrane</keyword>
<organism evidence="11 12">
    <name type="scientific">Kribbella sancticallisti</name>
    <dbReference type="NCBI Taxonomy" id="460087"/>
    <lineage>
        <taxon>Bacteria</taxon>
        <taxon>Bacillati</taxon>
        <taxon>Actinomycetota</taxon>
        <taxon>Actinomycetes</taxon>
        <taxon>Propionibacteriales</taxon>
        <taxon>Kribbellaceae</taxon>
        <taxon>Kribbella</taxon>
    </lineage>
</organism>
<feature type="domain" description="Malectin" evidence="10">
    <location>
        <begin position="3"/>
        <end position="106"/>
    </location>
</feature>
<protein>
    <recommendedName>
        <fullName evidence="10">Malectin domain-containing protein</fullName>
    </recommendedName>
</protein>